<keyword evidence="2" id="KW-1185">Reference proteome</keyword>
<evidence type="ECO:0000313" key="1">
    <source>
        <dbReference type="EMBL" id="TFK62308.1"/>
    </source>
</evidence>
<reference evidence="1 2" key="1">
    <citation type="journal article" date="2019" name="Nat. Ecol. Evol.">
        <title>Megaphylogeny resolves global patterns of mushroom evolution.</title>
        <authorList>
            <person name="Varga T."/>
            <person name="Krizsan K."/>
            <person name="Foldi C."/>
            <person name="Dima B."/>
            <person name="Sanchez-Garcia M."/>
            <person name="Sanchez-Ramirez S."/>
            <person name="Szollosi G.J."/>
            <person name="Szarkandi J.G."/>
            <person name="Papp V."/>
            <person name="Albert L."/>
            <person name="Andreopoulos W."/>
            <person name="Angelini C."/>
            <person name="Antonin V."/>
            <person name="Barry K.W."/>
            <person name="Bougher N.L."/>
            <person name="Buchanan P."/>
            <person name="Buyck B."/>
            <person name="Bense V."/>
            <person name="Catcheside P."/>
            <person name="Chovatia M."/>
            <person name="Cooper J."/>
            <person name="Damon W."/>
            <person name="Desjardin D."/>
            <person name="Finy P."/>
            <person name="Geml J."/>
            <person name="Haridas S."/>
            <person name="Hughes K."/>
            <person name="Justo A."/>
            <person name="Karasinski D."/>
            <person name="Kautmanova I."/>
            <person name="Kiss B."/>
            <person name="Kocsube S."/>
            <person name="Kotiranta H."/>
            <person name="LaButti K.M."/>
            <person name="Lechner B.E."/>
            <person name="Liimatainen K."/>
            <person name="Lipzen A."/>
            <person name="Lukacs Z."/>
            <person name="Mihaltcheva S."/>
            <person name="Morgado L.N."/>
            <person name="Niskanen T."/>
            <person name="Noordeloos M.E."/>
            <person name="Ohm R.A."/>
            <person name="Ortiz-Santana B."/>
            <person name="Ovrebo C."/>
            <person name="Racz N."/>
            <person name="Riley R."/>
            <person name="Savchenko A."/>
            <person name="Shiryaev A."/>
            <person name="Soop K."/>
            <person name="Spirin V."/>
            <person name="Szebenyi C."/>
            <person name="Tomsovsky M."/>
            <person name="Tulloss R.E."/>
            <person name="Uehling J."/>
            <person name="Grigoriev I.V."/>
            <person name="Vagvolgyi C."/>
            <person name="Papp T."/>
            <person name="Martin F.M."/>
            <person name="Miettinen O."/>
            <person name="Hibbett D.S."/>
            <person name="Nagy L.G."/>
        </authorList>
    </citation>
    <scope>NUCLEOTIDE SEQUENCE [LARGE SCALE GENOMIC DNA]</scope>
    <source>
        <strain evidence="1 2">NL-1719</strain>
    </source>
</reference>
<accession>A0ACD3A9E2</accession>
<gene>
    <name evidence="1" type="ORF">BDN72DRAFT_903344</name>
</gene>
<dbReference type="EMBL" id="ML208591">
    <property type="protein sequence ID" value="TFK62308.1"/>
    <property type="molecule type" value="Genomic_DNA"/>
</dbReference>
<organism evidence="1 2">
    <name type="scientific">Pluteus cervinus</name>
    <dbReference type="NCBI Taxonomy" id="181527"/>
    <lineage>
        <taxon>Eukaryota</taxon>
        <taxon>Fungi</taxon>
        <taxon>Dikarya</taxon>
        <taxon>Basidiomycota</taxon>
        <taxon>Agaricomycotina</taxon>
        <taxon>Agaricomycetes</taxon>
        <taxon>Agaricomycetidae</taxon>
        <taxon>Agaricales</taxon>
        <taxon>Pluteineae</taxon>
        <taxon>Pluteaceae</taxon>
        <taxon>Pluteus</taxon>
    </lineage>
</organism>
<dbReference type="Proteomes" id="UP000308600">
    <property type="component" value="Unassembled WGS sequence"/>
</dbReference>
<name>A0ACD3A9E2_9AGAR</name>
<protein>
    <submittedName>
        <fullName evidence="1">Uncharacterized protein</fullName>
    </submittedName>
</protein>
<evidence type="ECO:0000313" key="2">
    <source>
        <dbReference type="Proteomes" id="UP000308600"/>
    </source>
</evidence>
<proteinExistence type="predicted"/>
<sequence length="269" mass="30101">MAPPRLPRRSSPSRFTPYPSRPARQTGIAPPAASTLSSQPDKNDSPPSPHPRSSRSGLNRIYPLPECLERASSEAEISHILNEWQEHNFLHAPFYSHTTIRSLATQIKANLLAVLAVKTQIKERERLLRDIRPYLSCDTCGWTCHDPYTLSCRHMSCGSCLRGCFRSQLLAKLKRPAFPDGTTMLAYLAKLKTLSSKRGFALALDIIRFHKFTDVTALLTYKAPCCEAEIQKPPRRVLTLTDLCNGEASQATSNDYFDALFEDRPAANS</sequence>